<comment type="cofactor">
    <cofactor evidence="5">
        <name>Zn(2+)</name>
        <dbReference type="ChEBI" id="CHEBI:29105"/>
    </cofactor>
    <text evidence="5">Binds 1 zinc ion per subunit.</text>
</comment>
<name>A0ABY6MYK9_9ALTE</name>
<dbReference type="PANTHER" id="PTHR43794">
    <property type="entry name" value="AMINOHYDROLASE SSNA-RELATED"/>
    <property type="match status" value="1"/>
</dbReference>
<dbReference type="EMBL" id="CP100390">
    <property type="protein sequence ID" value="UZE94914.1"/>
    <property type="molecule type" value="Genomic_DNA"/>
</dbReference>
<feature type="binding site" evidence="5">
    <location>
        <position position="75"/>
    </location>
    <ligand>
        <name>Zn(2+)</name>
        <dbReference type="ChEBI" id="CHEBI:29105"/>
    </ligand>
</feature>
<keyword evidence="4 5" id="KW-0862">Zinc</keyword>
<evidence type="ECO:0000256" key="2">
    <source>
        <dbReference type="ARBA" id="ARBA00022723"/>
    </source>
</evidence>
<comment type="similarity">
    <text evidence="1">Belongs to the metallo-dependent hydrolases superfamily. ATZ/TRZ family.</text>
</comment>
<evidence type="ECO:0000313" key="7">
    <source>
        <dbReference type="EMBL" id="UZE94914.1"/>
    </source>
</evidence>
<dbReference type="HAMAP" id="MF_01281">
    <property type="entry name" value="MTA_SAH_deamin"/>
    <property type="match status" value="1"/>
</dbReference>
<feature type="binding site" evidence="5">
    <location>
        <position position="73"/>
    </location>
    <ligand>
        <name>Zn(2+)</name>
        <dbReference type="ChEBI" id="CHEBI:29105"/>
    </ligand>
</feature>
<dbReference type="Pfam" id="PF01979">
    <property type="entry name" value="Amidohydro_1"/>
    <property type="match status" value="1"/>
</dbReference>
<dbReference type="InterPro" id="IPR032466">
    <property type="entry name" value="Metal_Hydrolase"/>
</dbReference>
<dbReference type="InterPro" id="IPR011059">
    <property type="entry name" value="Metal-dep_hydrolase_composite"/>
</dbReference>
<evidence type="ECO:0000259" key="6">
    <source>
        <dbReference type="Pfam" id="PF01979"/>
    </source>
</evidence>
<keyword evidence="8" id="KW-1185">Reference proteome</keyword>
<keyword evidence="2 5" id="KW-0479">Metal-binding</keyword>
<dbReference type="Gene3D" id="3.20.20.140">
    <property type="entry name" value="Metal-dependent hydrolases"/>
    <property type="match status" value="1"/>
</dbReference>
<dbReference type="PANTHER" id="PTHR43794:SF11">
    <property type="entry name" value="AMIDOHYDROLASE-RELATED DOMAIN-CONTAINING PROTEIN"/>
    <property type="match status" value="1"/>
</dbReference>
<dbReference type="SUPFAM" id="SSF51556">
    <property type="entry name" value="Metallo-dependent hydrolases"/>
    <property type="match status" value="1"/>
</dbReference>
<dbReference type="EC" id="3.5.4.28" evidence="5"/>
<dbReference type="Gene3D" id="2.30.40.10">
    <property type="entry name" value="Urease, subunit C, domain 1"/>
    <property type="match status" value="1"/>
</dbReference>
<comment type="function">
    <text evidence="5">Catalyzes the deamination of 5-methylthioadenosine and S-adenosyl-L-homocysteine into 5-methylthioinosine and S-inosyl-L-homocysteine, respectively. Is also able to deaminate adenosine.</text>
</comment>
<proteinExistence type="inferred from homology"/>
<keyword evidence="3 5" id="KW-0378">Hydrolase</keyword>
<comment type="similarity">
    <text evidence="5">Belongs to the metallo-dependent hydrolases superfamily. MTA/SAH deaminase family.</text>
</comment>
<feature type="binding site" evidence="5">
    <location>
        <position position="195"/>
    </location>
    <ligand>
        <name>substrate</name>
    </ligand>
</feature>
<comment type="catalytic activity">
    <reaction evidence="5">
        <text>S-methyl-5'-thioadenosine + H2O + H(+) = S-methyl-5'-thioinosine + NH4(+)</text>
        <dbReference type="Rhea" id="RHEA:25025"/>
        <dbReference type="ChEBI" id="CHEBI:15377"/>
        <dbReference type="ChEBI" id="CHEBI:15378"/>
        <dbReference type="ChEBI" id="CHEBI:17509"/>
        <dbReference type="ChEBI" id="CHEBI:28938"/>
        <dbReference type="ChEBI" id="CHEBI:48595"/>
        <dbReference type="EC" id="3.5.4.31"/>
    </reaction>
</comment>
<evidence type="ECO:0000313" key="8">
    <source>
        <dbReference type="Proteomes" id="UP001163739"/>
    </source>
</evidence>
<dbReference type="CDD" id="cd01298">
    <property type="entry name" value="ATZ_TRZ_like"/>
    <property type="match status" value="1"/>
</dbReference>
<dbReference type="Proteomes" id="UP001163739">
    <property type="component" value="Chromosome"/>
</dbReference>
<comment type="catalytic activity">
    <reaction evidence="5">
        <text>S-adenosyl-L-homocysteine + H2O + H(+) = S-inosyl-L-homocysteine + NH4(+)</text>
        <dbReference type="Rhea" id="RHEA:20716"/>
        <dbReference type="ChEBI" id="CHEBI:15377"/>
        <dbReference type="ChEBI" id="CHEBI:15378"/>
        <dbReference type="ChEBI" id="CHEBI:28938"/>
        <dbReference type="ChEBI" id="CHEBI:57856"/>
        <dbReference type="ChEBI" id="CHEBI:57985"/>
        <dbReference type="EC" id="3.5.4.28"/>
    </reaction>
</comment>
<feature type="binding site" evidence="5">
    <location>
        <position position="102"/>
    </location>
    <ligand>
        <name>substrate</name>
    </ligand>
</feature>
<dbReference type="InterPro" id="IPR023512">
    <property type="entry name" value="Deaminase_MtaD/DadD"/>
</dbReference>
<dbReference type="NCBIfam" id="NF006549">
    <property type="entry name" value="PRK09045.1"/>
    <property type="match status" value="1"/>
</dbReference>
<feature type="binding site" evidence="5">
    <location>
        <position position="225"/>
    </location>
    <ligand>
        <name>substrate</name>
    </ligand>
</feature>
<gene>
    <name evidence="5" type="primary">mtaD</name>
    <name evidence="7" type="ORF">NKI27_12630</name>
</gene>
<dbReference type="RefSeq" id="WP_265046406.1">
    <property type="nucleotide sequence ID" value="NZ_CP100390.1"/>
</dbReference>
<protein>
    <recommendedName>
        <fullName evidence="5">5-methylthioadenosine/S-adenosylhomocysteine deaminase</fullName>
        <shortName evidence="5">MTA/SAH deaminase</shortName>
        <ecNumber evidence="5">3.5.4.28</ecNumber>
        <ecNumber evidence="5">3.5.4.31</ecNumber>
    </recommendedName>
</protein>
<sequence length="443" mass="48609">MLSNQSVDTIIHARWVIPVIPQNTVYENHSVVISGNQIIDILPSTDVTAKYTAKETYNLDTDHALLPGLINAHGHSAMSLFRGLADDLPLMEWLNDHIWPAEAKWVDEAFVADGTLLAIAEMIRSGTTCYSDMYFFPNVSAKVASEHKIRTQICFPVIDFPTAWAQNSEEYIHKGVELFNQYRNSDYVTVAFGPHAPYTISDEPLKQVATLADQLNAQIQIHLHETAFEVQESIEKFGVRPIQRLADLGLLSPSLQCVHMTQLNDHEISLIAQSGAHVVHCPESNLKLASGFSPIDKLINAGINVALGTDGAASNNDLDLLSEMKTAALIGKAVAGDASAVNAHQALEMATINGARSMGLEDKIGSLEAGKLADIIAIDLGHIDCQPVYDPVSHIVYATNSHQVTHSWIGGDIHMKNRQLSMIDTFHLTERVKQWADKIKSVD</sequence>
<feature type="binding site" evidence="5">
    <location>
        <position position="310"/>
    </location>
    <ligand>
        <name>Zn(2+)</name>
        <dbReference type="ChEBI" id="CHEBI:29105"/>
    </ligand>
</feature>
<evidence type="ECO:0000256" key="4">
    <source>
        <dbReference type="ARBA" id="ARBA00022833"/>
    </source>
</evidence>
<evidence type="ECO:0000256" key="3">
    <source>
        <dbReference type="ARBA" id="ARBA00022801"/>
    </source>
</evidence>
<dbReference type="InterPro" id="IPR050287">
    <property type="entry name" value="MTA/SAH_deaminase"/>
</dbReference>
<dbReference type="GO" id="GO:0016787">
    <property type="term" value="F:hydrolase activity"/>
    <property type="evidence" value="ECO:0007669"/>
    <property type="project" value="UniProtKB-KW"/>
</dbReference>
<evidence type="ECO:0000256" key="1">
    <source>
        <dbReference type="ARBA" id="ARBA00006745"/>
    </source>
</evidence>
<dbReference type="EC" id="3.5.4.31" evidence="5"/>
<evidence type="ECO:0000256" key="5">
    <source>
        <dbReference type="HAMAP-Rule" id="MF_01281"/>
    </source>
</evidence>
<dbReference type="SUPFAM" id="SSF51338">
    <property type="entry name" value="Composite domain of metallo-dependent hydrolases"/>
    <property type="match status" value="1"/>
</dbReference>
<feature type="binding site" evidence="5">
    <location>
        <position position="310"/>
    </location>
    <ligand>
        <name>substrate</name>
    </ligand>
</feature>
<comment type="caution">
    <text evidence="5">Lacks conserved residue(s) required for the propagation of feature annotation.</text>
</comment>
<dbReference type="InterPro" id="IPR006680">
    <property type="entry name" value="Amidohydro-rel"/>
</dbReference>
<reference evidence="7" key="1">
    <citation type="submission" date="2022-06" db="EMBL/GenBank/DDBJ databases">
        <title>Alkalimarinus sp. nov., isolated from gut of a Alitta virens.</title>
        <authorList>
            <person name="Yang A.I."/>
            <person name="Shin N.-R."/>
        </authorList>
    </citation>
    <scope>NUCLEOTIDE SEQUENCE</scope>
    <source>
        <strain evidence="7">A2M4</strain>
    </source>
</reference>
<accession>A0ABY6MYK9</accession>
<feature type="binding site" evidence="5">
    <location>
        <position position="222"/>
    </location>
    <ligand>
        <name>Zn(2+)</name>
        <dbReference type="ChEBI" id="CHEBI:29105"/>
    </ligand>
</feature>
<feature type="domain" description="Amidohydrolase-related" evidence="6">
    <location>
        <begin position="65"/>
        <end position="413"/>
    </location>
</feature>
<organism evidence="7 8">
    <name type="scientific">Alkalimarinus alittae</name>
    <dbReference type="NCBI Taxonomy" id="2961619"/>
    <lineage>
        <taxon>Bacteria</taxon>
        <taxon>Pseudomonadati</taxon>
        <taxon>Pseudomonadota</taxon>
        <taxon>Gammaproteobacteria</taxon>
        <taxon>Alteromonadales</taxon>
        <taxon>Alteromonadaceae</taxon>
        <taxon>Alkalimarinus</taxon>
    </lineage>
</organism>